<evidence type="ECO:0000313" key="1">
    <source>
        <dbReference type="EMBL" id="EEQ96830.1"/>
    </source>
</evidence>
<proteinExistence type="predicted"/>
<accession>C4WJS0</accession>
<sequence length="35" mass="3660">MVRNNAIMGASLAIGGDVAVASVKNKGSEPERRNF</sequence>
<protein>
    <submittedName>
        <fullName evidence="1">Uncharacterized protein</fullName>
    </submittedName>
</protein>
<evidence type="ECO:0000313" key="2">
    <source>
        <dbReference type="Proteomes" id="UP000004386"/>
    </source>
</evidence>
<name>C4WJS0_9HYPH</name>
<dbReference type="EMBL" id="ACQA01000001">
    <property type="protein sequence ID" value="EEQ96830.1"/>
    <property type="molecule type" value="Genomic_DNA"/>
</dbReference>
<comment type="caution">
    <text evidence="1">The sequence shown here is derived from an EMBL/GenBank/DDBJ whole genome shotgun (WGS) entry which is preliminary data.</text>
</comment>
<organism evidence="1 2">
    <name type="scientific">Brucella intermedia LMG 3301</name>
    <dbReference type="NCBI Taxonomy" id="641118"/>
    <lineage>
        <taxon>Bacteria</taxon>
        <taxon>Pseudomonadati</taxon>
        <taxon>Pseudomonadota</taxon>
        <taxon>Alphaproteobacteria</taxon>
        <taxon>Hyphomicrobiales</taxon>
        <taxon>Brucellaceae</taxon>
        <taxon>Brucella/Ochrobactrum group</taxon>
        <taxon>Brucella</taxon>
    </lineage>
</organism>
<gene>
    <name evidence="1" type="ORF">OINT_1002297</name>
</gene>
<reference evidence="1 2" key="1">
    <citation type="submission" date="2009-05" db="EMBL/GenBank/DDBJ databases">
        <authorList>
            <person name="Setubal J.C."/>
            <person name="Boyle S."/>
            <person name="Crasta O.R."/>
            <person name="Gillespie J.J."/>
            <person name="Kenyon R.W."/>
            <person name="Lu J."/>
            <person name="Mane S."/>
            <person name="Nagrani S."/>
            <person name="Shallom J.M."/>
            <person name="Shallom S."/>
            <person name="Shukla M."/>
            <person name="Snyder E.E."/>
            <person name="Sobral B.W."/>
            <person name="Wattam A.R."/>
            <person name="Will R."/>
            <person name="Williams K."/>
            <person name="Yoo H."/>
            <person name="Munk C."/>
            <person name="Tapia R."/>
            <person name="Green L."/>
            <person name="Rogers Y."/>
            <person name="Detter J.C."/>
            <person name="Bruce D."/>
            <person name="Brettin T.S."/>
            <person name="Tsolis R."/>
        </authorList>
    </citation>
    <scope>NUCLEOTIDE SEQUENCE [LARGE SCALE GENOMIC DNA]</scope>
    <source>
        <strain evidence="1 2">LMG 3301</strain>
    </source>
</reference>
<dbReference type="AlphaFoldDB" id="C4WJS0"/>
<dbReference type="Proteomes" id="UP000004386">
    <property type="component" value="Unassembled WGS sequence"/>
</dbReference>
<dbReference type="HOGENOM" id="CLU_3366142_0_0_5"/>